<dbReference type="RefSeq" id="WP_029334872.1">
    <property type="nucleotide sequence ID" value="NZ_UGGP01000001.1"/>
</dbReference>
<dbReference type="Pfam" id="PF01385">
    <property type="entry name" value="OrfB_IS605"/>
    <property type="match status" value="1"/>
</dbReference>
<keyword evidence="5" id="KW-0862">Zinc</keyword>
<dbReference type="Proteomes" id="UP000254060">
    <property type="component" value="Unassembled WGS sequence"/>
</dbReference>
<evidence type="ECO:0000256" key="2">
    <source>
        <dbReference type="ARBA" id="ARBA00011044"/>
    </source>
</evidence>
<comment type="similarity">
    <text evidence="2">In the N-terminal section; belongs to the transposase 2 family.</text>
</comment>
<dbReference type="InterPro" id="IPR053522">
    <property type="entry name" value="RNA-guided_endonuclease_TnpB"/>
</dbReference>
<evidence type="ECO:0000259" key="8">
    <source>
        <dbReference type="Pfam" id="PF01385"/>
    </source>
</evidence>
<keyword evidence="3" id="KW-0815">Transposition</keyword>
<comment type="similarity">
    <text evidence="1">In the C-terminal section; belongs to the transposase 35 family.</text>
</comment>
<dbReference type="GO" id="GO:0006310">
    <property type="term" value="P:DNA recombination"/>
    <property type="evidence" value="ECO:0007669"/>
    <property type="project" value="UniProtKB-KW"/>
</dbReference>
<sequence length="363" mass="42242">MLKAYKFRLYPTKPQQEYFMKTFGCVRFVYNKMLEERIRLYEESRLNPDAKQKLPTPAKYKPEFPFLKEVDSLSLANAQMDLNKAYANFFRDKSVGFPKFKSKHGDRASYTTNNQNGSVRIEDGKVKLPKIGFVKFKQHRPFEGIIKSVTVSMTKTGKFFISILVNQDDEQWIPAKNKVGIDLGLEHFAIMTNDEMLSNKIDNPRFLHKSEEKVKKAQRALSRKKIGSKNREKAKLILAKKHEKIANQRKDFLHKLSKRTVDENQVIVVETLKSKNMMKNHKVAKSIADVSWYEFVRQLEYKCKFYGRTLIKADQWYASTQICSSCGEKGQKKTMDVREWTCACGVHHDRDINASINLLMLAD</sequence>
<dbReference type="InterPro" id="IPR021027">
    <property type="entry name" value="Transposase_put_HTH"/>
</dbReference>
<dbReference type="InterPro" id="IPR010095">
    <property type="entry name" value="Cas12f1-like_TNB"/>
</dbReference>
<dbReference type="GO" id="GO:0003677">
    <property type="term" value="F:DNA binding"/>
    <property type="evidence" value="ECO:0007669"/>
    <property type="project" value="UniProtKB-KW"/>
</dbReference>
<dbReference type="AlphaFoldDB" id="A0A377FUH2"/>
<evidence type="ECO:0000256" key="5">
    <source>
        <dbReference type="ARBA" id="ARBA00022833"/>
    </source>
</evidence>
<dbReference type="EMBL" id="UGGP01000001">
    <property type="protein sequence ID" value="STO07983.1"/>
    <property type="molecule type" value="Genomic_DNA"/>
</dbReference>
<dbReference type="NCBIfam" id="NF038281">
    <property type="entry name" value="IS200_TnpB"/>
    <property type="match status" value="1"/>
</dbReference>
<evidence type="ECO:0000256" key="1">
    <source>
        <dbReference type="ARBA" id="ARBA00008761"/>
    </source>
</evidence>
<feature type="domain" description="Transposase putative helix-turn-helix" evidence="10">
    <location>
        <begin position="1"/>
        <end position="44"/>
    </location>
</feature>
<dbReference type="GO" id="GO:0046872">
    <property type="term" value="F:metal ion binding"/>
    <property type="evidence" value="ECO:0007669"/>
    <property type="project" value="UniProtKB-KW"/>
</dbReference>
<proteinExistence type="inferred from homology"/>
<evidence type="ECO:0000259" key="9">
    <source>
        <dbReference type="Pfam" id="PF07282"/>
    </source>
</evidence>
<name>A0A377FUH2_9BACL</name>
<dbReference type="GO" id="GO:0032196">
    <property type="term" value="P:transposition"/>
    <property type="evidence" value="ECO:0007669"/>
    <property type="project" value="UniProtKB-KW"/>
</dbReference>
<dbReference type="NCBIfam" id="NF040570">
    <property type="entry name" value="guided_TnpB"/>
    <property type="match status" value="1"/>
</dbReference>
<dbReference type="Pfam" id="PF07282">
    <property type="entry name" value="Cas12f1-like_TNB"/>
    <property type="match status" value="1"/>
</dbReference>
<dbReference type="PANTHER" id="PTHR30405">
    <property type="entry name" value="TRANSPOSASE"/>
    <property type="match status" value="1"/>
</dbReference>
<keyword evidence="7" id="KW-0233">DNA recombination</keyword>
<dbReference type="PANTHER" id="PTHR30405:SF11">
    <property type="entry name" value="RNA-GUIDED DNA ENDONUCLEASE RV2885C-RELATED"/>
    <property type="match status" value="1"/>
</dbReference>
<evidence type="ECO:0000256" key="4">
    <source>
        <dbReference type="ARBA" id="ARBA00022723"/>
    </source>
</evidence>
<dbReference type="STRING" id="1397694.GCA_000702585_01848"/>
<reference evidence="11 12" key="1">
    <citation type="submission" date="2018-06" db="EMBL/GenBank/DDBJ databases">
        <authorList>
            <consortium name="Pathogen Informatics"/>
            <person name="Doyle S."/>
        </authorList>
    </citation>
    <scope>NUCLEOTIDE SEQUENCE [LARGE SCALE GENOMIC DNA]</scope>
    <source>
        <strain evidence="11 12">NCTC13163</strain>
    </source>
</reference>
<protein>
    <submittedName>
        <fullName evidence="11">Transposase, IS605 OrfB family</fullName>
    </submittedName>
</protein>
<dbReference type="OrthoDB" id="56768at2"/>
<gene>
    <name evidence="11" type="ORF">NCTC13163_01344</name>
</gene>
<organism evidence="11 12">
    <name type="scientific">Exiguobacterium aurantiacum</name>
    <dbReference type="NCBI Taxonomy" id="33987"/>
    <lineage>
        <taxon>Bacteria</taxon>
        <taxon>Bacillati</taxon>
        <taxon>Bacillota</taxon>
        <taxon>Bacilli</taxon>
        <taxon>Bacillales</taxon>
        <taxon>Bacillales Family XII. Incertae Sedis</taxon>
        <taxon>Exiguobacterium</taxon>
    </lineage>
</organism>
<dbReference type="NCBIfam" id="TIGR01766">
    <property type="entry name" value="IS200/IS605 family accessory protein TnpB-like domain"/>
    <property type="match status" value="1"/>
</dbReference>
<dbReference type="Pfam" id="PF12323">
    <property type="entry name" value="HTH_OrfB_IS605"/>
    <property type="match status" value="1"/>
</dbReference>
<evidence type="ECO:0000256" key="7">
    <source>
        <dbReference type="ARBA" id="ARBA00023172"/>
    </source>
</evidence>
<accession>A0A377FUH2</accession>
<evidence type="ECO:0000313" key="12">
    <source>
        <dbReference type="Proteomes" id="UP000254060"/>
    </source>
</evidence>
<feature type="domain" description="Cas12f1-like TNB" evidence="9">
    <location>
        <begin position="292"/>
        <end position="358"/>
    </location>
</feature>
<keyword evidence="6" id="KW-0238">DNA-binding</keyword>
<evidence type="ECO:0000256" key="6">
    <source>
        <dbReference type="ARBA" id="ARBA00023125"/>
    </source>
</evidence>
<evidence type="ECO:0000259" key="10">
    <source>
        <dbReference type="Pfam" id="PF12323"/>
    </source>
</evidence>
<feature type="domain" description="Probable transposase IS891/IS1136/IS1341" evidence="8">
    <location>
        <begin position="165"/>
        <end position="280"/>
    </location>
</feature>
<keyword evidence="4" id="KW-0479">Metal-binding</keyword>
<evidence type="ECO:0000256" key="3">
    <source>
        <dbReference type="ARBA" id="ARBA00022578"/>
    </source>
</evidence>
<dbReference type="InterPro" id="IPR001959">
    <property type="entry name" value="Transposase"/>
</dbReference>
<evidence type="ECO:0000313" key="11">
    <source>
        <dbReference type="EMBL" id="STO07983.1"/>
    </source>
</evidence>
<dbReference type="InterPro" id="IPR051399">
    <property type="entry name" value="RNA-guided_DNA_endo/Transpos"/>
</dbReference>